<dbReference type="AlphaFoldDB" id="A0A1A8N6B1"/>
<gene>
    <name evidence="1" type="primary">Nfu_g_1_013056</name>
</gene>
<sequence length="58" mass="6475">VKLASHPHQKSSLTWHQSLVGGKLTSHSRSQEVNDVSVLNNMFLIRVLHGKVVTWADT</sequence>
<reference evidence="1" key="2">
    <citation type="submission" date="2016-06" db="EMBL/GenBank/DDBJ databases">
        <title>The genome of a short-lived fish provides insights into sex chromosome evolution and the genetic control of aging.</title>
        <authorList>
            <person name="Reichwald K."/>
            <person name="Felder M."/>
            <person name="Petzold A."/>
            <person name="Koch P."/>
            <person name="Groth M."/>
            <person name="Platzer M."/>
        </authorList>
    </citation>
    <scope>NUCLEOTIDE SEQUENCE</scope>
    <source>
        <tissue evidence="1">Brain</tissue>
    </source>
</reference>
<reference evidence="1" key="1">
    <citation type="submission" date="2016-05" db="EMBL/GenBank/DDBJ databases">
        <authorList>
            <person name="Lavstsen T."/>
            <person name="Jespersen J.S."/>
        </authorList>
    </citation>
    <scope>NUCLEOTIDE SEQUENCE</scope>
    <source>
        <tissue evidence="1">Brain</tissue>
    </source>
</reference>
<organism evidence="1">
    <name type="scientific">Nothobranchius rachovii</name>
    <name type="common">bluefin notho</name>
    <dbReference type="NCBI Taxonomy" id="451742"/>
    <lineage>
        <taxon>Eukaryota</taxon>
        <taxon>Metazoa</taxon>
        <taxon>Chordata</taxon>
        <taxon>Craniata</taxon>
        <taxon>Vertebrata</taxon>
        <taxon>Euteleostomi</taxon>
        <taxon>Actinopterygii</taxon>
        <taxon>Neopterygii</taxon>
        <taxon>Teleostei</taxon>
        <taxon>Neoteleostei</taxon>
        <taxon>Acanthomorphata</taxon>
        <taxon>Ovalentaria</taxon>
        <taxon>Atherinomorphae</taxon>
        <taxon>Cyprinodontiformes</taxon>
        <taxon>Nothobranchiidae</taxon>
        <taxon>Nothobranchius</taxon>
    </lineage>
</organism>
<feature type="non-terminal residue" evidence="1">
    <location>
        <position position="1"/>
    </location>
</feature>
<accession>A0A1A8N6B1</accession>
<dbReference type="EMBL" id="HAEH01000308">
    <property type="protein sequence ID" value="SBR64630.1"/>
    <property type="molecule type" value="Transcribed_RNA"/>
</dbReference>
<protein>
    <submittedName>
        <fullName evidence="1">Uncharacterized protein</fullName>
    </submittedName>
</protein>
<proteinExistence type="predicted"/>
<name>A0A1A8N6B1_9TELE</name>
<feature type="non-terminal residue" evidence="1">
    <location>
        <position position="58"/>
    </location>
</feature>
<evidence type="ECO:0000313" key="1">
    <source>
        <dbReference type="EMBL" id="SBR64630.1"/>
    </source>
</evidence>